<keyword evidence="2 6" id="KW-0812">Transmembrane</keyword>
<keyword evidence="8" id="KW-1185">Reference proteome</keyword>
<accession>A0A6H5HJV2</accession>
<dbReference type="Proteomes" id="UP000479000">
    <property type="component" value="Unassembled WGS sequence"/>
</dbReference>
<dbReference type="GO" id="GO:0045202">
    <property type="term" value="C:synapse"/>
    <property type="evidence" value="ECO:0007669"/>
    <property type="project" value="GOC"/>
</dbReference>
<organism evidence="7 8">
    <name type="scientific">Nesidiocoris tenuis</name>
    <dbReference type="NCBI Taxonomy" id="355587"/>
    <lineage>
        <taxon>Eukaryota</taxon>
        <taxon>Metazoa</taxon>
        <taxon>Ecdysozoa</taxon>
        <taxon>Arthropoda</taxon>
        <taxon>Hexapoda</taxon>
        <taxon>Insecta</taxon>
        <taxon>Pterygota</taxon>
        <taxon>Neoptera</taxon>
        <taxon>Paraneoptera</taxon>
        <taxon>Hemiptera</taxon>
        <taxon>Heteroptera</taxon>
        <taxon>Panheteroptera</taxon>
        <taxon>Cimicomorpha</taxon>
        <taxon>Miridae</taxon>
        <taxon>Dicyphina</taxon>
        <taxon>Nesidiocoris</taxon>
    </lineage>
</organism>
<dbReference type="PANTHER" id="PTHR11827:SF73">
    <property type="entry name" value="KAZACHOC, ISOFORM G"/>
    <property type="match status" value="1"/>
</dbReference>
<dbReference type="GO" id="GO:0055075">
    <property type="term" value="P:potassium ion homeostasis"/>
    <property type="evidence" value="ECO:0007669"/>
    <property type="project" value="TreeGrafter"/>
</dbReference>
<evidence type="ECO:0000256" key="1">
    <source>
        <dbReference type="ARBA" id="ARBA00004141"/>
    </source>
</evidence>
<dbReference type="GO" id="GO:0055064">
    <property type="term" value="P:chloride ion homeostasis"/>
    <property type="evidence" value="ECO:0007669"/>
    <property type="project" value="TreeGrafter"/>
</dbReference>
<sequence length="505" mass="57139">MVDIPLFMDDHNTSIYSVNMEEEMEERPRISTLISSLANYSNTIPAAESADPDAKPQPSGGASMGTLVGVYLPCIQNIFGVILFIRLTWVVGTAGAIQDDAHCHFDERHRNERRRSCGRVVLHDLPITRSRVRRSGGNALLHGHYTCGRHVHHRSCRDRSVVMGTIVYIGVKFVNKFAGVALACVILSIVAVYVGIFVNFYGNDKLRKRRLSGSPFVHVLPHVLWICEFGVRCTNPFANSKLEAEIQILSLTDNDISAYTYERTLMMEQRNQMLKELRLNKREALGMVRFPRFTMGRRVKSYQSAGEIDSLYSLSQRCASLYNRFLDPGTLVMLSNSSQDRKYHREPEKSVIANAQATFMSNNPNYSDSLNQIKKFSYPRICVPLIKACCKSFKLSRNDHGSYRVFSIKNVQVPKQHQLHGPRQSQNAIVNPVRLPADFRLNILESLQFRPLDYTITGFSLQVQAIVDQHHDVKQATKVRFQEPSAGSGEADKDKDKDTKQLSLA</sequence>
<evidence type="ECO:0000256" key="6">
    <source>
        <dbReference type="SAM" id="Phobius"/>
    </source>
</evidence>
<dbReference type="AlphaFoldDB" id="A0A6H5HJV2"/>
<gene>
    <name evidence="7" type="ORF">NTEN_LOCUS21739</name>
</gene>
<name>A0A6H5HJV2_9HEMI</name>
<dbReference type="GO" id="GO:1990573">
    <property type="term" value="P:potassium ion import across plasma membrane"/>
    <property type="evidence" value="ECO:0007669"/>
    <property type="project" value="TreeGrafter"/>
</dbReference>
<dbReference type="OrthoDB" id="2020542at2759"/>
<dbReference type="GO" id="GO:0005886">
    <property type="term" value="C:plasma membrane"/>
    <property type="evidence" value="ECO:0007669"/>
    <property type="project" value="TreeGrafter"/>
</dbReference>
<proteinExistence type="predicted"/>
<dbReference type="InterPro" id="IPR004842">
    <property type="entry name" value="SLC12A_fam"/>
</dbReference>
<evidence type="ECO:0000313" key="8">
    <source>
        <dbReference type="Proteomes" id="UP000479000"/>
    </source>
</evidence>
<feature type="region of interest" description="Disordered" evidence="5">
    <location>
        <begin position="480"/>
        <end position="505"/>
    </location>
</feature>
<dbReference type="GO" id="GO:0006884">
    <property type="term" value="P:cell volume homeostasis"/>
    <property type="evidence" value="ECO:0007669"/>
    <property type="project" value="TreeGrafter"/>
</dbReference>
<feature type="transmembrane region" description="Helical" evidence="6">
    <location>
        <begin position="177"/>
        <end position="201"/>
    </location>
</feature>
<evidence type="ECO:0000256" key="3">
    <source>
        <dbReference type="ARBA" id="ARBA00022989"/>
    </source>
</evidence>
<dbReference type="EMBL" id="CADCXU010031968">
    <property type="protein sequence ID" value="CAB0017799.1"/>
    <property type="molecule type" value="Genomic_DNA"/>
</dbReference>
<evidence type="ECO:0000256" key="2">
    <source>
        <dbReference type="ARBA" id="ARBA00022692"/>
    </source>
</evidence>
<evidence type="ECO:0000256" key="4">
    <source>
        <dbReference type="ARBA" id="ARBA00023136"/>
    </source>
</evidence>
<feature type="non-terminal residue" evidence="7">
    <location>
        <position position="505"/>
    </location>
</feature>
<keyword evidence="3 6" id="KW-1133">Transmembrane helix</keyword>
<dbReference type="GO" id="GO:0015379">
    <property type="term" value="F:potassium:chloride symporter activity"/>
    <property type="evidence" value="ECO:0007669"/>
    <property type="project" value="TreeGrafter"/>
</dbReference>
<dbReference type="PANTHER" id="PTHR11827">
    <property type="entry name" value="SOLUTE CARRIER FAMILY 12, CATION COTRANSPORTERS"/>
    <property type="match status" value="1"/>
</dbReference>
<evidence type="ECO:0000256" key="5">
    <source>
        <dbReference type="SAM" id="MobiDB-lite"/>
    </source>
</evidence>
<reference evidence="7 8" key="1">
    <citation type="submission" date="2020-02" db="EMBL/GenBank/DDBJ databases">
        <authorList>
            <person name="Ferguson B K."/>
        </authorList>
    </citation>
    <scope>NUCLEOTIDE SEQUENCE [LARGE SCALE GENOMIC DNA]</scope>
</reference>
<protein>
    <submittedName>
        <fullName evidence="7">Uncharacterized protein</fullName>
    </submittedName>
</protein>
<evidence type="ECO:0000313" key="7">
    <source>
        <dbReference type="EMBL" id="CAB0017799.1"/>
    </source>
</evidence>
<comment type="subcellular location">
    <subcellularLocation>
        <location evidence="1">Membrane</location>
        <topology evidence="1">Multi-pass membrane protein</topology>
    </subcellularLocation>
</comment>
<feature type="compositionally biased region" description="Basic and acidic residues" evidence="5">
    <location>
        <begin position="490"/>
        <end position="505"/>
    </location>
</feature>
<dbReference type="GO" id="GO:0007268">
    <property type="term" value="P:chemical synaptic transmission"/>
    <property type="evidence" value="ECO:0007669"/>
    <property type="project" value="TreeGrafter"/>
</dbReference>
<keyword evidence="4 6" id="KW-0472">Membrane</keyword>